<evidence type="ECO:0000259" key="2">
    <source>
        <dbReference type="Pfam" id="PF02894"/>
    </source>
</evidence>
<sequence length="375" mass="40087">MSAPLLPPVNITVIGATGLIGRRHVSHIISEPSTRLTCIVEPTSAGAQLAEELSIPHYPSLESLLLAVGANEVQVDAAIIATPNATHVPLGILCVKHGLTCLIEKPLAVDAASAKALLQAMQAGAAGVGANGAKVLTGHHRRHNSYIRAAKAALDTGVLGEVIAFQGVWALLKDLPYFNDFAWRRTKGSGGPVLINLIHEVDNLRYLFGDVERVFAEKGPHTRGFEVEETVAVTLRFCGGLVGTFVLSDAVASPWNWEMATGENPLIEKTAQTVYTIMGTKGSLSLPEMRLWTYEGEAGNVGSSWLGKLKMDEALRTQIDDEMPFARQLRDLVDVHRGVKEPVCGALEGARSLAVVEAVIKSLESGMPVEIEKIG</sequence>
<dbReference type="EMBL" id="VXIS01000097">
    <property type="protein sequence ID" value="KAA8905670.1"/>
    <property type="molecule type" value="Genomic_DNA"/>
</dbReference>
<dbReference type="PANTHER" id="PTHR43377">
    <property type="entry name" value="BILIVERDIN REDUCTASE A"/>
    <property type="match status" value="1"/>
</dbReference>
<reference evidence="3 4" key="1">
    <citation type="submission" date="2019-09" db="EMBL/GenBank/DDBJ databases">
        <title>Draft genome of the ectomycorrhizal ascomycete Sphaerosporella brunnea.</title>
        <authorList>
            <consortium name="DOE Joint Genome Institute"/>
            <person name="Benucci G.M."/>
            <person name="Marozzi G."/>
            <person name="Antonielli L."/>
            <person name="Sanchez S."/>
            <person name="Marco P."/>
            <person name="Wang X."/>
            <person name="Falini L.B."/>
            <person name="Barry K."/>
            <person name="Haridas S."/>
            <person name="Lipzen A."/>
            <person name="Labutti K."/>
            <person name="Grigoriev I.V."/>
            <person name="Murat C."/>
            <person name="Martin F."/>
            <person name="Albertini E."/>
            <person name="Donnini D."/>
            <person name="Bonito G."/>
        </authorList>
    </citation>
    <scope>NUCLEOTIDE SEQUENCE [LARGE SCALE GENOMIC DNA]</scope>
    <source>
        <strain evidence="3 4">Sb_GMNB300</strain>
    </source>
</reference>
<dbReference type="InterPro" id="IPR036291">
    <property type="entry name" value="NAD(P)-bd_dom_sf"/>
</dbReference>
<gene>
    <name evidence="3" type="ORF">FN846DRAFT_919353</name>
</gene>
<dbReference type="PANTHER" id="PTHR43377:SF1">
    <property type="entry name" value="BILIVERDIN REDUCTASE A"/>
    <property type="match status" value="1"/>
</dbReference>
<dbReference type="AlphaFoldDB" id="A0A5J5EXB3"/>
<accession>A0A5J5EXB3</accession>
<evidence type="ECO:0000313" key="4">
    <source>
        <dbReference type="Proteomes" id="UP000326924"/>
    </source>
</evidence>
<dbReference type="InterPro" id="IPR000683">
    <property type="entry name" value="Gfo/Idh/MocA-like_OxRdtase_N"/>
</dbReference>
<dbReference type="InParanoid" id="A0A5J5EXB3"/>
<keyword evidence="4" id="KW-1185">Reference proteome</keyword>
<dbReference type="Proteomes" id="UP000326924">
    <property type="component" value="Unassembled WGS sequence"/>
</dbReference>
<feature type="domain" description="Gfo/Idh/MocA-like oxidoreductase C-terminal" evidence="2">
    <location>
        <begin position="151"/>
        <end position="371"/>
    </location>
</feature>
<dbReference type="InterPro" id="IPR051450">
    <property type="entry name" value="Gfo/Idh/MocA_Oxidoreductases"/>
</dbReference>
<dbReference type="GO" id="GO:0000166">
    <property type="term" value="F:nucleotide binding"/>
    <property type="evidence" value="ECO:0007669"/>
    <property type="project" value="InterPro"/>
</dbReference>
<dbReference type="Gene3D" id="3.30.360.10">
    <property type="entry name" value="Dihydrodipicolinate Reductase, domain 2"/>
    <property type="match status" value="1"/>
</dbReference>
<name>A0A5J5EXB3_9PEZI</name>
<dbReference type="SUPFAM" id="SSF55347">
    <property type="entry name" value="Glyceraldehyde-3-phosphate dehydrogenase-like, C-terminal domain"/>
    <property type="match status" value="1"/>
</dbReference>
<evidence type="ECO:0000259" key="1">
    <source>
        <dbReference type="Pfam" id="PF01408"/>
    </source>
</evidence>
<evidence type="ECO:0000313" key="3">
    <source>
        <dbReference type="EMBL" id="KAA8905670.1"/>
    </source>
</evidence>
<dbReference type="Pfam" id="PF02894">
    <property type="entry name" value="GFO_IDH_MocA_C"/>
    <property type="match status" value="1"/>
</dbReference>
<dbReference type="SUPFAM" id="SSF51735">
    <property type="entry name" value="NAD(P)-binding Rossmann-fold domains"/>
    <property type="match status" value="1"/>
</dbReference>
<feature type="domain" description="Gfo/Idh/MocA-like oxidoreductase N-terminal" evidence="1">
    <location>
        <begin position="10"/>
        <end position="122"/>
    </location>
</feature>
<proteinExistence type="predicted"/>
<dbReference type="Gene3D" id="3.40.50.720">
    <property type="entry name" value="NAD(P)-binding Rossmann-like Domain"/>
    <property type="match status" value="1"/>
</dbReference>
<dbReference type="InterPro" id="IPR004104">
    <property type="entry name" value="Gfo/Idh/MocA-like_OxRdtase_C"/>
</dbReference>
<protein>
    <submittedName>
        <fullName evidence="3">Putative quinate utilization oxidoreductase QutH</fullName>
    </submittedName>
</protein>
<dbReference type="Pfam" id="PF01408">
    <property type="entry name" value="GFO_IDH_MocA"/>
    <property type="match status" value="1"/>
</dbReference>
<dbReference type="OrthoDB" id="446809at2759"/>
<organism evidence="3 4">
    <name type="scientific">Sphaerosporella brunnea</name>
    <dbReference type="NCBI Taxonomy" id="1250544"/>
    <lineage>
        <taxon>Eukaryota</taxon>
        <taxon>Fungi</taxon>
        <taxon>Dikarya</taxon>
        <taxon>Ascomycota</taxon>
        <taxon>Pezizomycotina</taxon>
        <taxon>Pezizomycetes</taxon>
        <taxon>Pezizales</taxon>
        <taxon>Pyronemataceae</taxon>
        <taxon>Sphaerosporella</taxon>
    </lineage>
</organism>
<comment type="caution">
    <text evidence="3">The sequence shown here is derived from an EMBL/GenBank/DDBJ whole genome shotgun (WGS) entry which is preliminary data.</text>
</comment>